<name>A0A7X2NU88_9FIRM</name>
<organism evidence="3 4">
    <name type="scientific">Stecheria intestinalis</name>
    <dbReference type="NCBI Taxonomy" id="2606630"/>
    <lineage>
        <taxon>Bacteria</taxon>
        <taxon>Bacillati</taxon>
        <taxon>Bacillota</taxon>
        <taxon>Erysipelotrichia</taxon>
        <taxon>Erysipelotrichales</taxon>
        <taxon>Erysipelotrichaceae</taxon>
        <taxon>Stecheria</taxon>
    </lineage>
</organism>
<keyword evidence="4" id="KW-1185">Reference proteome</keyword>
<dbReference type="Gene3D" id="3.30.420.10">
    <property type="entry name" value="Ribonuclease H-like superfamily/Ribonuclease H"/>
    <property type="match status" value="1"/>
</dbReference>
<dbReference type="Proteomes" id="UP000461880">
    <property type="component" value="Unassembled WGS sequence"/>
</dbReference>
<dbReference type="InterPro" id="IPR036397">
    <property type="entry name" value="RNaseH_sf"/>
</dbReference>
<dbReference type="RefSeq" id="WP_154505826.1">
    <property type="nucleotide sequence ID" value="NZ_VUMN01000038.1"/>
</dbReference>
<dbReference type="AlphaFoldDB" id="A0A7X2NU88"/>
<evidence type="ECO:0000256" key="1">
    <source>
        <dbReference type="SAM" id="MobiDB-lite"/>
    </source>
</evidence>
<dbReference type="InterPro" id="IPR001584">
    <property type="entry name" value="Integrase_cat-core"/>
</dbReference>
<sequence length="303" mass="35827">NRGRRYHSGPGENYQMDWGFVNVDIENGKQYRAACFVMICHHCGERYVEFFPNAKQENLFIGMIHAFQRMGVPKYILTDNMKSVVTGRDSEGKPIWNKDYEAFMRAIGFQTKLCKPRHPFTKGKVERLVRFVKNNFMAGRPFSNITELNYDVLSWCDVQNKKYHKGVYCVPDEKHSEECMKVARPLQITKDVLIYLWPERKISFDGFINFEGRRFGVPYWYTERVARVSRQEYILIIRSDDLSRKLAEHDVTWAPYDSFCKDQYADEQPEEFPTAPITTQMHQREGKNQSRLGNFNFDKEVEM</sequence>
<evidence type="ECO:0000259" key="2">
    <source>
        <dbReference type="PROSITE" id="PS50994"/>
    </source>
</evidence>
<dbReference type="InterPro" id="IPR012337">
    <property type="entry name" value="RNaseH-like_sf"/>
</dbReference>
<evidence type="ECO:0000313" key="3">
    <source>
        <dbReference type="EMBL" id="MSS59580.1"/>
    </source>
</evidence>
<dbReference type="PROSITE" id="PS50994">
    <property type="entry name" value="INTEGRASE"/>
    <property type="match status" value="1"/>
</dbReference>
<feature type="domain" description="Integrase catalytic" evidence="2">
    <location>
        <begin position="6"/>
        <end position="179"/>
    </location>
</feature>
<evidence type="ECO:0000313" key="4">
    <source>
        <dbReference type="Proteomes" id="UP000461880"/>
    </source>
</evidence>
<gene>
    <name evidence="3" type="ORF">FYJ51_11825</name>
</gene>
<reference evidence="3 4" key="1">
    <citation type="submission" date="2019-08" db="EMBL/GenBank/DDBJ databases">
        <title>In-depth cultivation of the pig gut microbiome towards novel bacterial diversity and tailored functional studies.</title>
        <authorList>
            <person name="Wylensek D."/>
            <person name="Hitch T.C.A."/>
            <person name="Clavel T."/>
        </authorList>
    </citation>
    <scope>NUCLEOTIDE SEQUENCE [LARGE SCALE GENOMIC DNA]</scope>
    <source>
        <strain evidence="3 4">Oil+RF-744-GAM-WT-6</strain>
    </source>
</reference>
<feature type="region of interest" description="Disordered" evidence="1">
    <location>
        <begin position="280"/>
        <end position="303"/>
    </location>
</feature>
<dbReference type="PANTHER" id="PTHR35004">
    <property type="entry name" value="TRANSPOSASE RV3428C-RELATED"/>
    <property type="match status" value="1"/>
</dbReference>
<comment type="caution">
    <text evidence="3">The sequence shown here is derived from an EMBL/GenBank/DDBJ whole genome shotgun (WGS) entry which is preliminary data.</text>
</comment>
<dbReference type="GO" id="GO:0015074">
    <property type="term" value="P:DNA integration"/>
    <property type="evidence" value="ECO:0007669"/>
    <property type="project" value="InterPro"/>
</dbReference>
<feature type="non-terminal residue" evidence="3">
    <location>
        <position position="1"/>
    </location>
</feature>
<protein>
    <submittedName>
        <fullName evidence="3">Transposase family protein</fullName>
    </submittedName>
</protein>
<dbReference type="EMBL" id="VUMN01000038">
    <property type="protein sequence ID" value="MSS59580.1"/>
    <property type="molecule type" value="Genomic_DNA"/>
</dbReference>
<dbReference type="GO" id="GO:0003676">
    <property type="term" value="F:nucleic acid binding"/>
    <property type="evidence" value="ECO:0007669"/>
    <property type="project" value="InterPro"/>
</dbReference>
<proteinExistence type="predicted"/>
<dbReference type="SUPFAM" id="SSF53098">
    <property type="entry name" value="Ribonuclease H-like"/>
    <property type="match status" value="1"/>
</dbReference>
<accession>A0A7X2NU88</accession>